<evidence type="ECO:0000259" key="6">
    <source>
        <dbReference type="PROSITE" id="PS50977"/>
    </source>
</evidence>
<dbReference type="GO" id="GO:0000976">
    <property type="term" value="F:transcription cis-regulatory region binding"/>
    <property type="evidence" value="ECO:0007669"/>
    <property type="project" value="TreeGrafter"/>
</dbReference>
<dbReference type="RefSeq" id="WP_067118489.1">
    <property type="nucleotide sequence ID" value="NZ_JBFACD010000024.1"/>
</dbReference>
<reference evidence="7 8" key="1">
    <citation type="submission" date="2015-10" db="EMBL/GenBank/DDBJ databases">
        <title>Draft genome sequence of Streptomyces yokosukanensis DSM 40224, type strain for the species Streptomyces yokosukanensis.</title>
        <authorList>
            <person name="Ruckert C."/>
            <person name="Winkler A."/>
            <person name="Kalinowski J."/>
            <person name="Kampfer P."/>
            <person name="Glaeser S."/>
        </authorList>
    </citation>
    <scope>NUCLEOTIDE SEQUENCE [LARGE SCALE GENOMIC DNA]</scope>
    <source>
        <strain evidence="7 8">DSM 40224</strain>
    </source>
</reference>
<accession>A0A101PDB0</accession>
<dbReference type="InterPro" id="IPR009057">
    <property type="entry name" value="Homeodomain-like_sf"/>
</dbReference>
<keyword evidence="2 4" id="KW-0238">DNA-binding</keyword>
<dbReference type="PROSITE" id="PS50977">
    <property type="entry name" value="HTH_TETR_2"/>
    <property type="match status" value="1"/>
</dbReference>
<dbReference type="GO" id="GO:0003700">
    <property type="term" value="F:DNA-binding transcription factor activity"/>
    <property type="evidence" value="ECO:0007669"/>
    <property type="project" value="TreeGrafter"/>
</dbReference>
<dbReference type="PRINTS" id="PR00455">
    <property type="entry name" value="HTHTETR"/>
</dbReference>
<keyword evidence="1" id="KW-0805">Transcription regulation</keyword>
<feature type="compositionally biased region" description="Low complexity" evidence="5">
    <location>
        <begin position="126"/>
        <end position="140"/>
    </location>
</feature>
<evidence type="ECO:0000313" key="7">
    <source>
        <dbReference type="EMBL" id="KUN09400.1"/>
    </source>
</evidence>
<dbReference type="PANTHER" id="PTHR30055:SF234">
    <property type="entry name" value="HTH-TYPE TRANSCRIPTIONAL REGULATOR BETI"/>
    <property type="match status" value="1"/>
</dbReference>
<protein>
    <recommendedName>
        <fullName evidence="6">HTH tetR-type domain-containing protein</fullName>
    </recommendedName>
</protein>
<proteinExistence type="predicted"/>
<organism evidence="7 8">
    <name type="scientific">Streptomyces yokosukanensis</name>
    <dbReference type="NCBI Taxonomy" id="67386"/>
    <lineage>
        <taxon>Bacteria</taxon>
        <taxon>Bacillati</taxon>
        <taxon>Actinomycetota</taxon>
        <taxon>Actinomycetes</taxon>
        <taxon>Kitasatosporales</taxon>
        <taxon>Streptomycetaceae</taxon>
        <taxon>Streptomyces</taxon>
    </lineage>
</organism>
<feature type="DNA-binding region" description="H-T-H motif" evidence="4">
    <location>
        <begin position="38"/>
        <end position="57"/>
    </location>
</feature>
<evidence type="ECO:0000256" key="5">
    <source>
        <dbReference type="SAM" id="MobiDB-lite"/>
    </source>
</evidence>
<dbReference type="Gene3D" id="1.10.357.10">
    <property type="entry name" value="Tetracycline Repressor, domain 2"/>
    <property type="match status" value="1"/>
</dbReference>
<dbReference type="Pfam" id="PF00440">
    <property type="entry name" value="TetR_N"/>
    <property type="match status" value="1"/>
</dbReference>
<dbReference type="SUPFAM" id="SSF46689">
    <property type="entry name" value="Homeodomain-like"/>
    <property type="match status" value="1"/>
</dbReference>
<sequence length="213" mass="22249">MTTAPSRRRAPAMDPDSRREMIVRAALPLVIEHGSAVTTRQVARTAGIGEGTIFRVFADKEELLDACVTEALSPAHALDELALVSMDQPLADRLTEAASALHAHLDRVGAVVGALHATGGRGRSGRPGSAGAPPARAAGSQPVREALAELFEPEGELLRLPPEQAALIFLGLLFVGADRPPSGGEPGHPGPQLGVRDLVDVFLHGVLSQPVEK</sequence>
<dbReference type="STRING" id="67386.AQI95_06230"/>
<dbReference type="AlphaFoldDB" id="A0A101PDB0"/>
<dbReference type="InterPro" id="IPR001647">
    <property type="entry name" value="HTH_TetR"/>
</dbReference>
<keyword evidence="3" id="KW-0804">Transcription</keyword>
<evidence type="ECO:0000256" key="3">
    <source>
        <dbReference type="ARBA" id="ARBA00023163"/>
    </source>
</evidence>
<evidence type="ECO:0000256" key="4">
    <source>
        <dbReference type="PROSITE-ProRule" id="PRU00335"/>
    </source>
</evidence>
<evidence type="ECO:0000256" key="1">
    <source>
        <dbReference type="ARBA" id="ARBA00023015"/>
    </source>
</evidence>
<comment type="caution">
    <text evidence="7">The sequence shown here is derived from an EMBL/GenBank/DDBJ whole genome shotgun (WGS) entry which is preliminary data.</text>
</comment>
<dbReference type="InterPro" id="IPR050109">
    <property type="entry name" value="HTH-type_TetR-like_transc_reg"/>
</dbReference>
<feature type="domain" description="HTH tetR-type" evidence="6">
    <location>
        <begin position="16"/>
        <end position="75"/>
    </location>
</feature>
<keyword evidence="8" id="KW-1185">Reference proteome</keyword>
<dbReference type="Proteomes" id="UP000053127">
    <property type="component" value="Unassembled WGS sequence"/>
</dbReference>
<dbReference type="EMBL" id="LMWN01000006">
    <property type="protein sequence ID" value="KUN09400.1"/>
    <property type="molecule type" value="Genomic_DNA"/>
</dbReference>
<feature type="region of interest" description="Disordered" evidence="5">
    <location>
        <begin position="118"/>
        <end position="140"/>
    </location>
</feature>
<dbReference type="PANTHER" id="PTHR30055">
    <property type="entry name" value="HTH-TYPE TRANSCRIPTIONAL REGULATOR RUTR"/>
    <property type="match status" value="1"/>
</dbReference>
<evidence type="ECO:0000256" key="2">
    <source>
        <dbReference type="ARBA" id="ARBA00023125"/>
    </source>
</evidence>
<name>A0A101PDB0_9ACTN</name>
<gene>
    <name evidence="7" type="ORF">AQI95_06230</name>
</gene>
<evidence type="ECO:0000313" key="8">
    <source>
        <dbReference type="Proteomes" id="UP000053127"/>
    </source>
</evidence>